<dbReference type="GO" id="GO:0000796">
    <property type="term" value="C:condensin complex"/>
    <property type="evidence" value="ECO:0007669"/>
    <property type="project" value="InterPro"/>
</dbReference>
<comment type="similarity">
    <text evidence="2">Belongs to the CND3 (condensin subunit 3) family.</text>
</comment>
<feature type="compositionally biased region" description="Basic and acidic residues" evidence="8">
    <location>
        <begin position="915"/>
        <end position="925"/>
    </location>
</feature>
<reference evidence="10" key="1">
    <citation type="journal article" date="2021" name="Open Biol.">
        <title>Shared evolutionary footprints suggest mitochondrial oxidative damage underlies multiple complex I losses in fungi.</title>
        <authorList>
            <person name="Schikora-Tamarit M.A."/>
            <person name="Marcet-Houben M."/>
            <person name="Nosek J."/>
            <person name="Gabaldon T."/>
        </authorList>
    </citation>
    <scope>NUCLEOTIDE SEQUENCE</scope>
    <source>
        <strain evidence="10">NCAIM Y.01608</strain>
    </source>
</reference>
<dbReference type="InterPro" id="IPR025977">
    <property type="entry name" value="Cnd3_C"/>
</dbReference>
<comment type="subcellular location">
    <subcellularLocation>
        <location evidence="1">Chromosome</location>
    </subcellularLocation>
</comment>
<reference evidence="10" key="2">
    <citation type="submission" date="2021-01" db="EMBL/GenBank/DDBJ databases">
        <authorList>
            <person name="Schikora-Tamarit M.A."/>
        </authorList>
    </citation>
    <scope>NUCLEOTIDE SEQUENCE</scope>
    <source>
        <strain evidence="10">NCAIM Y.01608</strain>
    </source>
</reference>
<accession>A0A9P8T2J6</accession>
<keyword evidence="5" id="KW-0498">Mitosis</keyword>
<protein>
    <recommendedName>
        <fullName evidence="9">Nuclear condensin complex subunit 3 C-terminal domain-containing protein</fullName>
    </recommendedName>
</protein>
<dbReference type="Gene3D" id="1.25.10.10">
    <property type="entry name" value="Leucine-rich Repeat Variant"/>
    <property type="match status" value="1"/>
</dbReference>
<evidence type="ECO:0000313" key="10">
    <source>
        <dbReference type="EMBL" id="KAH3662796.1"/>
    </source>
</evidence>
<feature type="compositionally biased region" description="Acidic residues" evidence="8">
    <location>
        <begin position="926"/>
        <end position="939"/>
    </location>
</feature>
<dbReference type="SUPFAM" id="SSF48371">
    <property type="entry name" value="ARM repeat"/>
    <property type="match status" value="1"/>
</dbReference>
<keyword evidence="4" id="KW-0132">Cell division</keyword>
<sequence length="1106" mass="125989">MADVAKSTTPGARPYLKSVHEISEPEQIELAIRKCFQESQLSVSSHGKQIAILRALQRKCREQKLQSQFNELFCKLVNKVLPIKRNEPVGDRIVKFISSFVNSINPESEDDNANVDKQDEKMYNKFIDRLARHLLNGLEANNKNVRYRACHILSHLMNNMTSIDTDLYEALSEGLLARIYDKEPHIRIKAITTLASFQEPDGSQELSNAAMKIRYVMQNDTNPEVRRACLRQIEKTRHTEPYIFERARDTNSVNRRLLYSKVLPDFKDFRRIDYKAREQLLKWGLKDREESVKKAAIKWLTENWMQTLNNDVMELLERLKVTKSEIAETAVRVFLDNRQDVVAKITFDEQIMRALTPETSLLLRVYYQHCNDTNKITQIEKYFPEAAQFADILSGYFAKRKEILIVLNQQKPLLEAESSVDMTELDDLDFVLRQLLIVASEYDYSDEFGRSRMLNTLRAVLTGDHLSDNLIEVLMLCIHKLSISERDFTQMIVEIINDLKDSAYEKQNTLEEGIAGQSSRVEDDLAANYDEDDDDDENSFHSARDLSRSLIDSANRSMQQELKQVAELSPENLIECLTIARRMLELVNKPLKDNITLMSILDSLIRPSIRRSETEIRKLGLICLGLCCILDKELAADSIFICAIFVTKSNEESLVVTGIKVISDLLAVHGISVLEVETANSVDAIAIARLFYRTLRDSNRKEAQATSGEALYKLFLCGVITDDELFETTLLSYFNPAINDNEQLKQCFSFCIPVYAFSHESHQERIARVTCDTLFRLFSGWGEMTEADCASSITPQSIVQQLMYWTDPYRVVNKSPGEAASSSVQVEVGLQLLSLLEKLEYSGVTKPFFKAIMTSLPRLTFTEQCDVAKLEQLYTSMEQLEGVLEKPLKDQPSRNAYSRFAEYVLECLEKAGGQTERHDEQKGEQGEENEVMDKEEEELKEPAFELPAVSEKELSDEPAFEPVTNSTSDEEYPALHQVSASPETREEAEKKSSRPKSKISAKKTKKTKKIKVAPLPDEEKEPKKTASESKIKKPRHKKRVKSEDGGLIGKKVKGESSRKSQSKKKKRSQSFSDSEDDNPAATLPLKEENEDEVGDTSAIVLVSDDD</sequence>
<gene>
    <name evidence="10" type="ORF">OGATHE_004372</name>
</gene>
<keyword evidence="3" id="KW-0158">Chromosome</keyword>
<feature type="compositionally biased region" description="Basic and acidic residues" evidence="8">
    <location>
        <begin position="1020"/>
        <end position="1031"/>
    </location>
</feature>
<dbReference type="InterPro" id="IPR011989">
    <property type="entry name" value="ARM-like"/>
</dbReference>
<dbReference type="GO" id="GO:0007076">
    <property type="term" value="P:mitotic chromosome condensation"/>
    <property type="evidence" value="ECO:0007669"/>
    <property type="project" value="InterPro"/>
</dbReference>
<evidence type="ECO:0000256" key="5">
    <source>
        <dbReference type="ARBA" id="ARBA00022776"/>
    </source>
</evidence>
<dbReference type="EMBL" id="JAEUBD010001266">
    <property type="protein sequence ID" value="KAH3662796.1"/>
    <property type="molecule type" value="Genomic_DNA"/>
</dbReference>
<evidence type="ECO:0000256" key="7">
    <source>
        <dbReference type="ARBA" id="ARBA00023306"/>
    </source>
</evidence>
<dbReference type="Pfam" id="PF12719">
    <property type="entry name" value="Cnd3"/>
    <property type="match status" value="1"/>
</dbReference>
<evidence type="ECO:0000256" key="8">
    <source>
        <dbReference type="SAM" id="MobiDB-lite"/>
    </source>
</evidence>
<dbReference type="InterPro" id="IPR027165">
    <property type="entry name" value="CND3"/>
</dbReference>
<dbReference type="PANTHER" id="PTHR14418:SF5">
    <property type="entry name" value="CONDENSIN COMPLEX SUBUNIT 3"/>
    <property type="match status" value="1"/>
</dbReference>
<feature type="compositionally biased region" description="Basic and acidic residues" evidence="8">
    <location>
        <begin position="983"/>
        <end position="992"/>
    </location>
</feature>
<feature type="compositionally biased region" description="Basic residues" evidence="8">
    <location>
        <begin position="993"/>
        <end position="1011"/>
    </location>
</feature>
<comment type="caution">
    <text evidence="10">The sequence shown here is derived from an EMBL/GenBank/DDBJ whole genome shotgun (WGS) entry which is preliminary data.</text>
</comment>
<keyword evidence="11" id="KW-1185">Reference proteome</keyword>
<feature type="region of interest" description="Disordered" evidence="8">
    <location>
        <begin position="912"/>
        <end position="1106"/>
    </location>
</feature>
<dbReference type="OrthoDB" id="27187at2759"/>
<evidence type="ECO:0000313" key="11">
    <source>
        <dbReference type="Proteomes" id="UP000788993"/>
    </source>
</evidence>
<dbReference type="AlphaFoldDB" id="A0A9P8T2J6"/>
<dbReference type="InterPro" id="IPR016024">
    <property type="entry name" value="ARM-type_fold"/>
</dbReference>
<dbReference type="GO" id="GO:0000793">
    <property type="term" value="C:condensed chromosome"/>
    <property type="evidence" value="ECO:0007669"/>
    <property type="project" value="TreeGrafter"/>
</dbReference>
<evidence type="ECO:0000256" key="2">
    <source>
        <dbReference type="ARBA" id="ARBA00006533"/>
    </source>
</evidence>
<evidence type="ECO:0000256" key="1">
    <source>
        <dbReference type="ARBA" id="ARBA00004286"/>
    </source>
</evidence>
<organism evidence="10 11">
    <name type="scientific">Ogataea polymorpha</name>
    <dbReference type="NCBI Taxonomy" id="460523"/>
    <lineage>
        <taxon>Eukaryota</taxon>
        <taxon>Fungi</taxon>
        <taxon>Dikarya</taxon>
        <taxon>Ascomycota</taxon>
        <taxon>Saccharomycotina</taxon>
        <taxon>Pichiomycetes</taxon>
        <taxon>Pichiales</taxon>
        <taxon>Pichiaceae</taxon>
        <taxon>Ogataea</taxon>
    </lineage>
</organism>
<evidence type="ECO:0000256" key="6">
    <source>
        <dbReference type="ARBA" id="ARBA00023067"/>
    </source>
</evidence>
<evidence type="ECO:0000256" key="4">
    <source>
        <dbReference type="ARBA" id="ARBA00022618"/>
    </source>
</evidence>
<dbReference type="Proteomes" id="UP000788993">
    <property type="component" value="Unassembled WGS sequence"/>
</dbReference>
<keyword evidence="6" id="KW-0226">DNA condensation</keyword>
<evidence type="ECO:0000256" key="3">
    <source>
        <dbReference type="ARBA" id="ARBA00022454"/>
    </source>
</evidence>
<evidence type="ECO:0000259" key="9">
    <source>
        <dbReference type="Pfam" id="PF12719"/>
    </source>
</evidence>
<dbReference type="PANTHER" id="PTHR14418">
    <property type="entry name" value="CONDENSIN COMPLEX SUBUNIT 3-RELATED"/>
    <property type="match status" value="1"/>
</dbReference>
<keyword evidence="7" id="KW-0131">Cell cycle</keyword>
<proteinExistence type="inferred from homology"/>
<feature type="domain" description="Nuclear condensin complex subunit 3 C-terminal" evidence="9">
    <location>
        <begin position="576"/>
        <end position="860"/>
    </location>
</feature>
<dbReference type="GO" id="GO:0051301">
    <property type="term" value="P:cell division"/>
    <property type="evidence" value="ECO:0007669"/>
    <property type="project" value="UniProtKB-KW"/>
</dbReference>
<name>A0A9P8T2J6_9ASCO</name>